<reference evidence="3" key="1">
    <citation type="journal article" date="2019" name="Int. J. Syst. Evol. Microbiol.">
        <title>The Global Catalogue of Microorganisms (GCM) 10K type strain sequencing project: providing services to taxonomists for standard genome sequencing and annotation.</title>
        <authorList>
            <consortium name="The Broad Institute Genomics Platform"/>
            <consortium name="The Broad Institute Genome Sequencing Center for Infectious Disease"/>
            <person name="Wu L."/>
            <person name="Ma J."/>
        </authorList>
    </citation>
    <scope>NUCLEOTIDE SEQUENCE [LARGE SCALE GENOMIC DNA]</scope>
    <source>
        <strain evidence="3">CCUG 39402</strain>
    </source>
</reference>
<proteinExistence type="predicted"/>
<keyword evidence="1" id="KW-0812">Transmembrane</keyword>
<evidence type="ECO:0000313" key="2">
    <source>
        <dbReference type="EMBL" id="MFC6283184.1"/>
    </source>
</evidence>
<keyword evidence="1" id="KW-1133">Transmembrane helix</keyword>
<gene>
    <name evidence="2" type="ORF">ACFQND_18320</name>
</gene>
<evidence type="ECO:0000313" key="3">
    <source>
        <dbReference type="Proteomes" id="UP001596270"/>
    </source>
</evidence>
<evidence type="ECO:0000256" key="1">
    <source>
        <dbReference type="SAM" id="Phobius"/>
    </source>
</evidence>
<sequence length="52" mass="5932">MKINLFERIVLIGWAIAVLYVFAAFRGQIRSKGFPGELIEFFLSHLSAGYLQ</sequence>
<dbReference type="RefSeq" id="WP_371436928.1">
    <property type="nucleotide sequence ID" value="NZ_JBHSRS010000082.1"/>
</dbReference>
<comment type="caution">
    <text evidence="2">The sequence shown here is derived from an EMBL/GenBank/DDBJ whole genome shotgun (WGS) entry which is preliminary data.</text>
</comment>
<keyword evidence="3" id="KW-1185">Reference proteome</keyword>
<name>A0ABW1U1S1_9BURK</name>
<protein>
    <submittedName>
        <fullName evidence="2">Uncharacterized protein</fullName>
    </submittedName>
</protein>
<accession>A0ABW1U1S1</accession>
<feature type="transmembrane region" description="Helical" evidence="1">
    <location>
        <begin position="6"/>
        <end position="25"/>
    </location>
</feature>
<dbReference type="EMBL" id="JBHSRS010000082">
    <property type="protein sequence ID" value="MFC6283184.1"/>
    <property type="molecule type" value="Genomic_DNA"/>
</dbReference>
<keyword evidence="1" id="KW-0472">Membrane</keyword>
<organism evidence="2 3">
    <name type="scientific">Polaromonas aquatica</name>
    <dbReference type="NCBI Taxonomy" id="332657"/>
    <lineage>
        <taxon>Bacteria</taxon>
        <taxon>Pseudomonadati</taxon>
        <taxon>Pseudomonadota</taxon>
        <taxon>Betaproteobacteria</taxon>
        <taxon>Burkholderiales</taxon>
        <taxon>Comamonadaceae</taxon>
        <taxon>Polaromonas</taxon>
    </lineage>
</organism>
<dbReference type="Proteomes" id="UP001596270">
    <property type="component" value="Unassembled WGS sequence"/>
</dbReference>